<proteinExistence type="predicted"/>
<accession>A0A061J4R8</accession>
<name>A0A061J4R8_TRYRA</name>
<comment type="caution">
    <text evidence="1">The sequence shown here is derived from an EMBL/GenBank/DDBJ whole genome shotgun (WGS) entry which is preliminary data.</text>
</comment>
<keyword evidence="2" id="KW-1185">Reference proteome</keyword>
<protein>
    <submittedName>
        <fullName evidence="1">Uncharacterized protein</fullName>
    </submittedName>
</protein>
<evidence type="ECO:0000313" key="1">
    <source>
        <dbReference type="EMBL" id="ESL09081.1"/>
    </source>
</evidence>
<dbReference type="Gene3D" id="1.25.40.90">
    <property type="match status" value="1"/>
</dbReference>
<reference evidence="1 2" key="1">
    <citation type="submission" date="2013-07" db="EMBL/GenBank/DDBJ databases">
        <authorList>
            <person name="Stoco P.H."/>
            <person name="Wagner G."/>
            <person name="Gerber A."/>
            <person name="Zaha A."/>
            <person name="Thompson C."/>
            <person name="Bartholomeu D.C."/>
            <person name="Luckemeyer D.D."/>
            <person name="Bahia D."/>
            <person name="Loreto E."/>
            <person name="Prestes E.B."/>
            <person name="Lima F.M."/>
            <person name="Rodrigues-Luiz G."/>
            <person name="Vallejo G.A."/>
            <person name="Filho J.F."/>
            <person name="Monteiro K.M."/>
            <person name="Tyler K.M."/>
            <person name="de Almeida L.G."/>
            <person name="Ortiz M.F."/>
            <person name="Siervo M.A."/>
            <person name="de Moraes M.H."/>
            <person name="Cunha O.L."/>
            <person name="Mendonca-Neto R."/>
            <person name="Silva R."/>
            <person name="Teixeira S.M."/>
            <person name="Murta S.M."/>
            <person name="Sincero T.C."/>
            <person name="Mendes T.A."/>
            <person name="Urmenyi T.P."/>
            <person name="Silva V.G."/>
            <person name="da Rocha W.D."/>
            <person name="Andersson B."/>
            <person name="Romanha A.J."/>
            <person name="Steindel M."/>
            <person name="de Vasconcelos A.T."/>
            <person name="Grisard E.C."/>
        </authorList>
    </citation>
    <scope>NUCLEOTIDE SEQUENCE [LARGE SCALE GENOMIC DNA]</scope>
    <source>
        <strain evidence="1 2">SC58</strain>
    </source>
</reference>
<dbReference type="OrthoDB" id="273217at2759"/>
<dbReference type="Proteomes" id="UP000031737">
    <property type="component" value="Unassembled WGS sequence"/>
</dbReference>
<evidence type="ECO:0000313" key="2">
    <source>
        <dbReference type="Proteomes" id="UP000031737"/>
    </source>
</evidence>
<sequence>MDAFQGKLDALQKQSKEQIMAAMAALQHACGEGVQPVRIAVAIGNRLTPGQVSNSFPVICLIDAMTIRQEETCVVAVLEEFWRIAPSLFVNFAAADEALQEKVSRAVKRWGGKKVFSASCGERLLRCINGKETTEVDFEAAHHAADDNANTTCQASPHSNSAAKKAQKEEFSRAEVSGFCAILQSCIKMIERLPPHRASMYLEVTRKEKLLRTPSKSALLFFQGLHAELSRESALYNSNLVKSEYQATPEAGGRVDPKAALGNLLDKLSKEQSFTAEAATVAAGGHHDPTFNVIRYASPMQSDIFQRLSVAQRAGFGEWHRRTKNEYHYPKEGSSRRVFRAPAGSQAGTRAWFPSEQQWIGENDMAALRLWVPKETGHERASSSVYDVARKRERDA</sequence>
<dbReference type="InterPro" id="IPR008942">
    <property type="entry name" value="ENTH_VHS"/>
</dbReference>
<gene>
    <name evidence="1" type="ORF">TRSC58_03206</name>
</gene>
<dbReference type="EMBL" id="AUPL01003206">
    <property type="protein sequence ID" value="ESL09081.1"/>
    <property type="molecule type" value="Genomic_DNA"/>
</dbReference>
<dbReference type="AlphaFoldDB" id="A0A061J4R8"/>
<dbReference type="VEuPathDB" id="TriTrypDB:TRSC58_03206"/>
<organism evidence="1 2">
    <name type="scientific">Trypanosoma rangeli SC58</name>
    <dbReference type="NCBI Taxonomy" id="429131"/>
    <lineage>
        <taxon>Eukaryota</taxon>
        <taxon>Discoba</taxon>
        <taxon>Euglenozoa</taxon>
        <taxon>Kinetoplastea</taxon>
        <taxon>Metakinetoplastina</taxon>
        <taxon>Trypanosomatida</taxon>
        <taxon>Trypanosomatidae</taxon>
        <taxon>Trypanosoma</taxon>
        <taxon>Herpetosoma</taxon>
    </lineage>
</organism>